<dbReference type="EMBL" id="BSXW01000510">
    <property type="protein sequence ID" value="GMF24294.1"/>
    <property type="molecule type" value="Genomic_DNA"/>
</dbReference>
<dbReference type="Proteomes" id="UP001165083">
    <property type="component" value="Unassembled WGS sequence"/>
</dbReference>
<evidence type="ECO:0000313" key="2">
    <source>
        <dbReference type="Proteomes" id="UP001165083"/>
    </source>
</evidence>
<proteinExistence type="predicted"/>
<gene>
    <name evidence="1" type="ORF">Plil01_000993300</name>
</gene>
<dbReference type="AlphaFoldDB" id="A0A9W6X087"/>
<keyword evidence="2" id="KW-1185">Reference proteome</keyword>
<name>A0A9W6X087_9STRA</name>
<protein>
    <submittedName>
        <fullName evidence="1">Unnamed protein product</fullName>
    </submittedName>
</protein>
<evidence type="ECO:0000313" key="1">
    <source>
        <dbReference type="EMBL" id="GMF24294.1"/>
    </source>
</evidence>
<sequence>MRFKWGKWGVLRSSQEISKPVAQGRCPESGLQTPCNAEVNTFLRLPLKNGGQETEKNRRGCLMDNGIQIKQPFLRRTFVLVLLTSDLQTLHCTTRTDVTGATYQQHQIVNKSR</sequence>
<reference evidence="1" key="1">
    <citation type="submission" date="2023-04" db="EMBL/GenBank/DDBJ databases">
        <title>Phytophthora lilii NBRC 32176.</title>
        <authorList>
            <person name="Ichikawa N."/>
            <person name="Sato H."/>
            <person name="Tonouchi N."/>
        </authorList>
    </citation>
    <scope>NUCLEOTIDE SEQUENCE</scope>
    <source>
        <strain evidence="1">NBRC 32176</strain>
    </source>
</reference>
<accession>A0A9W6X087</accession>
<comment type="caution">
    <text evidence="1">The sequence shown here is derived from an EMBL/GenBank/DDBJ whole genome shotgun (WGS) entry which is preliminary data.</text>
</comment>
<organism evidence="1 2">
    <name type="scientific">Phytophthora lilii</name>
    <dbReference type="NCBI Taxonomy" id="2077276"/>
    <lineage>
        <taxon>Eukaryota</taxon>
        <taxon>Sar</taxon>
        <taxon>Stramenopiles</taxon>
        <taxon>Oomycota</taxon>
        <taxon>Peronosporomycetes</taxon>
        <taxon>Peronosporales</taxon>
        <taxon>Peronosporaceae</taxon>
        <taxon>Phytophthora</taxon>
    </lineage>
</organism>